<keyword evidence="3" id="KW-0805">Transcription regulation</keyword>
<evidence type="ECO:0000313" key="9">
    <source>
        <dbReference type="EMBL" id="MXR21099.1"/>
    </source>
</evidence>
<dbReference type="InterPro" id="IPR000014">
    <property type="entry name" value="PAS"/>
</dbReference>
<dbReference type="Pfam" id="PF08447">
    <property type="entry name" value="PAS_3"/>
    <property type="match status" value="1"/>
</dbReference>
<keyword evidence="5" id="KW-0597">Phosphoprotein</keyword>
<dbReference type="InterPro" id="IPR001789">
    <property type="entry name" value="Sig_transdc_resp-reg_receiver"/>
</dbReference>
<dbReference type="SUPFAM" id="SSF52172">
    <property type="entry name" value="CheY-like"/>
    <property type="match status" value="1"/>
</dbReference>
<protein>
    <submittedName>
        <fullName evidence="9">GAF domain-containing protein</fullName>
    </submittedName>
</protein>
<organism evidence="9 10">
    <name type="scientific">Halobacterium bonnevillei</name>
    <dbReference type="NCBI Taxonomy" id="2692200"/>
    <lineage>
        <taxon>Archaea</taxon>
        <taxon>Methanobacteriati</taxon>
        <taxon>Methanobacteriota</taxon>
        <taxon>Stenosarchaea group</taxon>
        <taxon>Halobacteria</taxon>
        <taxon>Halobacteriales</taxon>
        <taxon>Halobacteriaceae</taxon>
        <taxon>Halobacterium</taxon>
    </lineage>
</organism>
<proteinExistence type="predicted"/>
<dbReference type="Proteomes" id="UP000471521">
    <property type="component" value="Unassembled WGS sequence"/>
</dbReference>
<dbReference type="AlphaFoldDB" id="A0A6B0SU39"/>
<evidence type="ECO:0000256" key="4">
    <source>
        <dbReference type="ARBA" id="ARBA00023163"/>
    </source>
</evidence>
<dbReference type="SUPFAM" id="SSF55785">
    <property type="entry name" value="PYP-like sensor domain (PAS domain)"/>
    <property type="match status" value="1"/>
</dbReference>
<dbReference type="Gene3D" id="3.30.450.40">
    <property type="match status" value="1"/>
</dbReference>
<dbReference type="InterPro" id="IPR000700">
    <property type="entry name" value="PAS-assoc_C"/>
</dbReference>
<evidence type="ECO:0000256" key="1">
    <source>
        <dbReference type="ARBA" id="ARBA00022679"/>
    </source>
</evidence>
<evidence type="ECO:0000256" key="5">
    <source>
        <dbReference type="PROSITE-ProRule" id="PRU00169"/>
    </source>
</evidence>
<dbReference type="SMART" id="SM00448">
    <property type="entry name" value="REC"/>
    <property type="match status" value="1"/>
</dbReference>
<feature type="domain" description="PAC" evidence="8">
    <location>
        <begin position="226"/>
        <end position="277"/>
    </location>
</feature>
<evidence type="ECO:0000313" key="10">
    <source>
        <dbReference type="Proteomes" id="UP000471521"/>
    </source>
</evidence>
<feature type="domain" description="PAS" evidence="7">
    <location>
        <begin position="152"/>
        <end position="222"/>
    </location>
</feature>
<dbReference type="InterPro" id="IPR035965">
    <property type="entry name" value="PAS-like_dom_sf"/>
</dbReference>
<dbReference type="PANTHER" id="PTHR34236">
    <property type="entry name" value="DIMETHYL SULFOXIDE REDUCTASE TRANSCRIPTIONAL ACTIVATOR"/>
    <property type="match status" value="1"/>
</dbReference>
<accession>A0A6B0SU39</accession>
<dbReference type="Pfam" id="PF15915">
    <property type="entry name" value="BAT"/>
    <property type="match status" value="1"/>
</dbReference>
<keyword evidence="4" id="KW-0804">Transcription</keyword>
<dbReference type="PANTHER" id="PTHR34236:SF1">
    <property type="entry name" value="DIMETHYL SULFOXIDE REDUCTASE TRANSCRIPTIONAL ACTIVATOR"/>
    <property type="match status" value="1"/>
</dbReference>
<dbReference type="GO" id="GO:0016301">
    <property type="term" value="F:kinase activity"/>
    <property type="evidence" value="ECO:0007669"/>
    <property type="project" value="UniProtKB-KW"/>
</dbReference>
<keyword evidence="2" id="KW-0418">Kinase</keyword>
<name>A0A6B0SU39_9EURY</name>
<dbReference type="OrthoDB" id="205707at2157"/>
<dbReference type="Pfam" id="PF04967">
    <property type="entry name" value="HTH_10"/>
    <property type="match status" value="1"/>
</dbReference>
<keyword evidence="1" id="KW-0808">Transferase</keyword>
<comment type="caution">
    <text evidence="9">The sequence shown here is derived from an EMBL/GenBank/DDBJ whole genome shotgun (WGS) entry which is preliminary data.</text>
</comment>
<dbReference type="InterPro" id="IPR031803">
    <property type="entry name" value="BAT_GAF/HTH-assoc"/>
</dbReference>
<gene>
    <name evidence="9" type="ORF">GRX66_10950</name>
</gene>
<dbReference type="PROSITE" id="PS50112">
    <property type="entry name" value="PAS"/>
    <property type="match status" value="1"/>
</dbReference>
<dbReference type="SMART" id="SM00091">
    <property type="entry name" value="PAS"/>
    <property type="match status" value="1"/>
</dbReference>
<dbReference type="SMART" id="SM00065">
    <property type="entry name" value="GAF"/>
    <property type="match status" value="1"/>
</dbReference>
<dbReference type="InterPro" id="IPR029016">
    <property type="entry name" value="GAF-like_dom_sf"/>
</dbReference>
<keyword evidence="10" id="KW-1185">Reference proteome</keyword>
<evidence type="ECO:0000259" key="8">
    <source>
        <dbReference type="PROSITE" id="PS50113"/>
    </source>
</evidence>
<dbReference type="CDD" id="cd00130">
    <property type="entry name" value="PAS"/>
    <property type="match status" value="1"/>
</dbReference>
<dbReference type="RefSeq" id="WP_159526597.1">
    <property type="nucleotide sequence ID" value="NZ_WUUU01000083.1"/>
</dbReference>
<dbReference type="SUPFAM" id="SSF55781">
    <property type="entry name" value="GAF domain-like"/>
    <property type="match status" value="1"/>
</dbReference>
<dbReference type="NCBIfam" id="TIGR00229">
    <property type="entry name" value="sensory_box"/>
    <property type="match status" value="1"/>
</dbReference>
<dbReference type="InterPro" id="IPR007050">
    <property type="entry name" value="HTH_bacterioopsin"/>
</dbReference>
<feature type="modified residue" description="4-aspartylphosphate" evidence="5">
    <location>
        <position position="78"/>
    </location>
</feature>
<dbReference type="GO" id="GO:0000160">
    <property type="term" value="P:phosphorelay signal transduction system"/>
    <property type="evidence" value="ECO:0007669"/>
    <property type="project" value="InterPro"/>
</dbReference>
<dbReference type="InterPro" id="IPR013655">
    <property type="entry name" value="PAS_fold_3"/>
</dbReference>
<dbReference type="CDD" id="cd00156">
    <property type="entry name" value="REC"/>
    <property type="match status" value="1"/>
</dbReference>
<dbReference type="Gene3D" id="3.40.50.2300">
    <property type="match status" value="1"/>
</dbReference>
<dbReference type="InterPro" id="IPR011006">
    <property type="entry name" value="CheY-like_superfamily"/>
</dbReference>
<dbReference type="EMBL" id="WUUU01000083">
    <property type="protein sequence ID" value="MXR21099.1"/>
    <property type="molecule type" value="Genomic_DNA"/>
</dbReference>
<dbReference type="Pfam" id="PF13185">
    <property type="entry name" value="GAF_2"/>
    <property type="match status" value="1"/>
</dbReference>
<evidence type="ECO:0000256" key="3">
    <source>
        <dbReference type="ARBA" id="ARBA00023015"/>
    </source>
</evidence>
<dbReference type="PROSITE" id="PS50110">
    <property type="entry name" value="RESPONSE_REGULATORY"/>
    <property type="match status" value="1"/>
</dbReference>
<evidence type="ECO:0000259" key="6">
    <source>
        <dbReference type="PROSITE" id="PS50110"/>
    </source>
</evidence>
<sequence length="685" mass="76244">MTGSPPRILLVEDNPGDARYIQEMLREAVSFEGRALDGGRAQSDANASGPADTLVHEKRLEAGLERLDELAVDVVLLDLDLPDSNGLDTLTTLLDHDDTVPVVVLTGLRDRNVGTEALRRGAEEFLVKDEINPGLLVRSLHHAIERREHRLEQKRYETLIEESTDVNAILDTDGAFQYVTPSASRVLGYDSDSLEAEAAFEYVHPEDRPAVREEFEALLADQDYRATIDFRFEHADGSWVTLNALGRNLLDEPAIEGLVVYTRDVTEQREYERRLEAQRERLAALNQLNGVVHGVTEAVIDQSRREEIEQIACERLAASDSYELAWVGEPDPETQSVVVRAEAGASEYLDRVSLSVDPADPRSGGPTGTALRTGEMQTVRDIGTDSKYEPWRGVADEFGFQSSAAVPIRYEENTYGVLNVYADRQNAFRGEERTVVEHLGRLIGHAIAAAERKQALMSDTVVELELRVTGIGEQFGGMEMPAEPMRFNRTIPVDGDNFLIYGTLPADELPVLEDMVAAVPFWESLDVVGEQVDDVRFELQVSSPPLMTEVASLGGAVQEVVLDGDDLKLTVHLPQDVEVREVVETVREYYDSTKVVARRQVTDRDSRSERLGDVWANELTDRQRTVVETAFYAGFFEWPRVSSGEEVADSLGIAGPTFSQHLRASERKVFARLVGEDPEDTEFTD</sequence>
<dbReference type="PROSITE" id="PS50113">
    <property type="entry name" value="PAC"/>
    <property type="match status" value="1"/>
</dbReference>
<feature type="domain" description="Response regulatory" evidence="6">
    <location>
        <begin position="7"/>
        <end position="143"/>
    </location>
</feature>
<dbReference type="InterPro" id="IPR003018">
    <property type="entry name" value="GAF"/>
</dbReference>
<evidence type="ECO:0000259" key="7">
    <source>
        <dbReference type="PROSITE" id="PS50112"/>
    </source>
</evidence>
<dbReference type="Pfam" id="PF00072">
    <property type="entry name" value="Response_reg"/>
    <property type="match status" value="1"/>
</dbReference>
<evidence type="ECO:0000256" key="2">
    <source>
        <dbReference type="ARBA" id="ARBA00022777"/>
    </source>
</evidence>
<reference evidence="9 10" key="1">
    <citation type="submission" date="2019-12" db="EMBL/GenBank/DDBJ databases">
        <title>Isolation and characterization of three novel carbon monoxide-oxidizing members of Halobacteria from salione crusts and soils.</title>
        <authorList>
            <person name="Myers M.R."/>
            <person name="King G.M."/>
        </authorList>
    </citation>
    <scope>NUCLEOTIDE SEQUENCE [LARGE SCALE GENOMIC DNA]</scope>
    <source>
        <strain evidence="9 10">PCN9</strain>
    </source>
</reference>
<dbReference type="Gene3D" id="3.30.450.20">
    <property type="entry name" value="PAS domain"/>
    <property type="match status" value="1"/>
</dbReference>